<dbReference type="GO" id="GO:0004867">
    <property type="term" value="F:serine-type endopeptidase inhibitor activity"/>
    <property type="evidence" value="ECO:0007669"/>
    <property type="project" value="UniProtKB-KW"/>
</dbReference>
<dbReference type="FunFam" id="2.30.39.10:FF:000035">
    <property type="entry name" value="Serine protease inhibitor (serpin) 16"/>
    <property type="match status" value="1"/>
</dbReference>
<accession>A0A671W5J0</accession>
<feature type="signal peptide" evidence="4">
    <location>
        <begin position="1"/>
        <end position="28"/>
    </location>
</feature>
<evidence type="ECO:0000256" key="1">
    <source>
        <dbReference type="ARBA" id="ARBA00022690"/>
    </source>
</evidence>
<dbReference type="Pfam" id="PF00079">
    <property type="entry name" value="Serpin"/>
    <property type="match status" value="1"/>
</dbReference>
<evidence type="ECO:0000259" key="5">
    <source>
        <dbReference type="SMART" id="SM00093"/>
    </source>
</evidence>
<dbReference type="FunFam" id="3.30.497.10:FF:000001">
    <property type="entry name" value="Serine protease inhibitor"/>
    <property type="match status" value="1"/>
</dbReference>
<evidence type="ECO:0000313" key="6">
    <source>
        <dbReference type="Ensembl" id="ENSSAUP00010033884.1"/>
    </source>
</evidence>
<feature type="chain" id="PRO_5025644221" evidence="4">
    <location>
        <begin position="29"/>
        <end position="399"/>
    </location>
</feature>
<proteinExistence type="inferred from homology"/>
<dbReference type="GeneTree" id="ENSGT00940000159462"/>
<sequence length="399" mass="45240">MVVHKMKMGFIPIVTFMCFLAPLQQAHAPSATIADLSFKNMDFAMELYRKISSFHDKNIFFSPLSISTSFAALLMASDGVTRDEMLRGLNLEQLEQADQPELIPKLFQLLNENITQNGSLKLDQGMALFMAPQFEVQNMFEDQIKEFFSADIKSVNFGDTKGAIRFINEYVKHRTHDKVTEMISSLDSATKLMLINTIFFQGAWQMPFNPNFTESAPFYIDNYSVVQVPMMFMEDKFYMMEDISLGAKGLKLPYQEGVSMLILLPKKGVDYTVIDEEITAEKQNIKNKLEVHIPKFKMEQSYSLHNLLPEMGMASVFSNSANLTKLSKSGRLKVSEVLHKAVIEVDETGTTAAAATTIGITPFSLPRTFTVNKPFFFFIYHEDTNCVLFMGRVIDPTKN</sequence>
<evidence type="ECO:0000256" key="4">
    <source>
        <dbReference type="SAM" id="SignalP"/>
    </source>
</evidence>
<evidence type="ECO:0000256" key="2">
    <source>
        <dbReference type="ARBA" id="ARBA00022900"/>
    </source>
</evidence>
<feature type="domain" description="Serpin" evidence="5">
    <location>
        <begin position="45"/>
        <end position="396"/>
    </location>
</feature>
<gene>
    <name evidence="6" type="primary">SERPINA10</name>
    <name evidence="6" type="synonym">serpina10b</name>
</gene>
<dbReference type="GO" id="GO:0005615">
    <property type="term" value="C:extracellular space"/>
    <property type="evidence" value="ECO:0007669"/>
    <property type="project" value="InterPro"/>
</dbReference>
<comment type="similarity">
    <text evidence="3">Belongs to the serpin family.</text>
</comment>
<dbReference type="InterPro" id="IPR036186">
    <property type="entry name" value="Serpin_sf"/>
</dbReference>
<dbReference type="Gene3D" id="3.30.497.10">
    <property type="entry name" value="Antithrombin, subunit I, domain 2"/>
    <property type="match status" value="1"/>
</dbReference>
<evidence type="ECO:0000313" key="7">
    <source>
        <dbReference type="Proteomes" id="UP000472265"/>
    </source>
</evidence>
<dbReference type="FunFam" id="2.10.310.10:FF:000001">
    <property type="entry name" value="Serpin family A member 1"/>
    <property type="match status" value="1"/>
</dbReference>
<reference evidence="6" key="2">
    <citation type="submission" date="2025-08" db="UniProtKB">
        <authorList>
            <consortium name="Ensembl"/>
        </authorList>
    </citation>
    <scope>IDENTIFICATION</scope>
</reference>
<keyword evidence="2" id="KW-0722">Serine protease inhibitor</keyword>
<dbReference type="SUPFAM" id="SSF56574">
    <property type="entry name" value="Serpins"/>
    <property type="match status" value="1"/>
</dbReference>
<dbReference type="CDD" id="cd02055">
    <property type="entry name" value="serpinA10_PZI"/>
    <property type="match status" value="1"/>
</dbReference>
<dbReference type="SMART" id="SM00093">
    <property type="entry name" value="SERPIN"/>
    <property type="match status" value="1"/>
</dbReference>
<dbReference type="Proteomes" id="UP000472265">
    <property type="component" value="Chromosome 16"/>
</dbReference>
<reference evidence="6" key="3">
    <citation type="submission" date="2025-09" db="UniProtKB">
        <authorList>
            <consortium name="Ensembl"/>
        </authorList>
    </citation>
    <scope>IDENTIFICATION</scope>
</reference>
<keyword evidence="4" id="KW-0732">Signal</keyword>
<dbReference type="PROSITE" id="PS00284">
    <property type="entry name" value="SERPIN"/>
    <property type="match status" value="1"/>
</dbReference>
<dbReference type="InterPro" id="IPR033835">
    <property type="entry name" value="PZI_serpin_dom"/>
</dbReference>
<dbReference type="InterPro" id="IPR042178">
    <property type="entry name" value="Serpin_sf_1"/>
</dbReference>
<dbReference type="Gene3D" id="2.30.39.10">
    <property type="entry name" value="Alpha-1-antitrypsin, domain 1"/>
    <property type="match status" value="1"/>
</dbReference>
<dbReference type="PANTHER" id="PTHR11461:SF191">
    <property type="entry name" value="PROTEIN Z-DEPENDENT PROTEASE INHIBITOR"/>
    <property type="match status" value="1"/>
</dbReference>
<organism evidence="6 7">
    <name type="scientific">Sparus aurata</name>
    <name type="common">Gilthead sea bream</name>
    <dbReference type="NCBI Taxonomy" id="8175"/>
    <lineage>
        <taxon>Eukaryota</taxon>
        <taxon>Metazoa</taxon>
        <taxon>Chordata</taxon>
        <taxon>Craniata</taxon>
        <taxon>Vertebrata</taxon>
        <taxon>Euteleostomi</taxon>
        <taxon>Actinopterygii</taxon>
        <taxon>Neopterygii</taxon>
        <taxon>Teleostei</taxon>
        <taxon>Neoteleostei</taxon>
        <taxon>Acanthomorphata</taxon>
        <taxon>Eupercaria</taxon>
        <taxon>Spariformes</taxon>
        <taxon>Sparidae</taxon>
        <taxon>Sparus</taxon>
    </lineage>
</organism>
<dbReference type="InterPro" id="IPR023795">
    <property type="entry name" value="Serpin_CS"/>
</dbReference>
<dbReference type="GO" id="GO:0007596">
    <property type="term" value="P:blood coagulation"/>
    <property type="evidence" value="ECO:0007669"/>
    <property type="project" value="InterPro"/>
</dbReference>
<dbReference type="OMA" id="MGTHKLE"/>
<protein>
    <submittedName>
        <fullName evidence="6">Serpin family A member 10</fullName>
    </submittedName>
</protein>
<dbReference type="InterPro" id="IPR023796">
    <property type="entry name" value="Serpin_dom"/>
</dbReference>
<reference evidence="6" key="1">
    <citation type="submission" date="2021-04" db="EMBL/GenBank/DDBJ databases">
        <authorList>
            <consortium name="Wellcome Sanger Institute Data Sharing"/>
        </authorList>
    </citation>
    <scope>NUCLEOTIDE SEQUENCE [LARGE SCALE GENOMIC DNA]</scope>
</reference>
<dbReference type="InterPro" id="IPR000215">
    <property type="entry name" value="Serpin_fam"/>
</dbReference>
<keyword evidence="1" id="KW-0646">Protease inhibitor</keyword>
<dbReference type="InParanoid" id="A0A671W5J0"/>
<dbReference type="InterPro" id="IPR042185">
    <property type="entry name" value="Serpin_sf_2"/>
</dbReference>
<dbReference type="Ensembl" id="ENSSAUT00010035695.1">
    <property type="protein sequence ID" value="ENSSAUP00010033884.1"/>
    <property type="gene ID" value="ENSSAUG00010014364.1"/>
</dbReference>
<dbReference type="GO" id="GO:0030195">
    <property type="term" value="P:negative regulation of blood coagulation"/>
    <property type="evidence" value="ECO:0007669"/>
    <property type="project" value="UniProtKB-ARBA"/>
</dbReference>
<evidence type="ECO:0000256" key="3">
    <source>
        <dbReference type="RuleBase" id="RU000411"/>
    </source>
</evidence>
<dbReference type="GO" id="GO:0045861">
    <property type="term" value="P:negative regulation of proteolysis"/>
    <property type="evidence" value="ECO:0007669"/>
    <property type="project" value="UniProtKB-ARBA"/>
</dbReference>
<name>A0A671W5J0_SPAAU</name>
<keyword evidence="7" id="KW-1185">Reference proteome</keyword>
<dbReference type="PANTHER" id="PTHR11461">
    <property type="entry name" value="SERINE PROTEASE INHIBITOR, SERPIN"/>
    <property type="match status" value="1"/>
</dbReference>
<dbReference type="AlphaFoldDB" id="A0A671W5J0"/>